<feature type="region of interest" description="Disordered" evidence="10">
    <location>
        <begin position="203"/>
        <end position="296"/>
    </location>
</feature>
<evidence type="ECO:0000256" key="4">
    <source>
        <dbReference type="ARBA" id="ARBA00021815"/>
    </source>
</evidence>
<evidence type="ECO:0000256" key="9">
    <source>
        <dbReference type="ARBA" id="ARBA00031593"/>
    </source>
</evidence>
<feature type="compositionally biased region" description="Basic and acidic residues" evidence="10">
    <location>
        <begin position="345"/>
        <end position="370"/>
    </location>
</feature>
<comment type="caution">
    <text evidence="12">The sequence shown here is derived from an EMBL/GenBank/DDBJ whole genome shotgun (WGS) entry which is preliminary data.</text>
</comment>
<protein>
    <recommendedName>
        <fullName evidence="4">Cilia- and flagella-associated protein 36</fullName>
    </recommendedName>
    <alternativeName>
        <fullName evidence="9">Coiled-coil domain-containing protein 104</fullName>
    </alternativeName>
</protein>
<dbReference type="Pfam" id="PF11527">
    <property type="entry name" value="ARL2_Bind_BART"/>
    <property type="match status" value="1"/>
</dbReference>
<keyword evidence="8" id="KW-0966">Cell projection</keyword>
<keyword evidence="7" id="KW-0969">Cilium</keyword>
<evidence type="ECO:0000256" key="7">
    <source>
        <dbReference type="ARBA" id="ARBA00023069"/>
    </source>
</evidence>
<dbReference type="GO" id="GO:0097546">
    <property type="term" value="C:ciliary base"/>
    <property type="evidence" value="ECO:0007669"/>
    <property type="project" value="TreeGrafter"/>
</dbReference>
<dbReference type="InterPro" id="IPR003903">
    <property type="entry name" value="UIM_dom"/>
</dbReference>
<feature type="compositionally biased region" description="Low complexity" evidence="10">
    <location>
        <begin position="380"/>
        <end position="391"/>
    </location>
</feature>
<dbReference type="GO" id="GO:0005930">
    <property type="term" value="C:axoneme"/>
    <property type="evidence" value="ECO:0007669"/>
    <property type="project" value="TreeGrafter"/>
</dbReference>
<keyword evidence="5" id="KW-0963">Cytoplasm</keyword>
<evidence type="ECO:0000256" key="2">
    <source>
        <dbReference type="ARBA" id="ARBA00004496"/>
    </source>
</evidence>
<accession>A0A0M0JY46</accession>
<organism evidence="12 13">
    <name type="scientific">Chrysochromulina tobinii</name>
    <dbReference type="NCBI Taxonomy" id="1460289"/>
    <lineage>
        <taxon>Eukaryota</taxon>
        <taxon>Haptista</taxon>
        <taxon>Haptophyta</taxon>
        <taxon>Prymnesiophyceae</taxon>
        <taxon>Prymnesiales</taxon>
        <taxon>Chrysochromulinaceae</taxon>
        <taxon>Chrysochromulina</taxon>
    </lineage>
</organism>
<evidence type="ECO:0000256" key="8">
    <source>
        <dbReference type="ARBA" id="ARBA00023273"/>
    </source>
</evidence>
<dbReference type="PANTHER" id="PTHR21532:SF0">
    <property type="entry name" value="CILIA- AND FLAGELLA-ASSOCIATED PROTEIN 36"/>
    <property type="match status" value="1"/>
</dbReference>
<evidence type="ECO:0000256" key="10">
    <source>
        <dbReference type="SAM" id="MobiDB-lite"/>
    </source>
</evidence>
<feature type="compositionally biased region" description="Low complexity" evidence="10">
    <location>
        <begin position="211"/>
        <end position="221"/>
    </location>
</feature>
<evidence type="ECO:0000256" key="3">
    <source>
        <dbReference type="ARBA" id="ARBA00007460"/>
    </source>
</evidence>
<dbReference type="AlphaFoldDB" id="A0A0M0JY46"/>
<dbReference type="Proteomes" id="UP000037460">
    <property type="component" value="Unassembled WGS sequence"/>
</dbReference>
<dbReference type="InterPro" id="IPR023379">
    <property type="entry name" value="BART_dom"/>
</dbReference>
<evidence type="ECO:0000313" key="12">
    <source>
        <dbReference type="EMBL" id="KOO31242.1"/>
    </source>
</evidence>
<feature type="region of interest" description="Disordered" evidence="10">
    <location>
        <begin position="310"/>
        <end position="393"/>
    </location>
</feature>
<evidence type="ECO:0000256" key="6">
    <source>
        <dbReference type="ARBA" id="ARBA00023054"/>
    </source>
</evidence>
<evidence type="ECO:0000313" key="13">
    <source>
        <dbReference type="Proteomes" id="UP000037460"/>
    </source>
</evidence>
<name>A0A0M0JY46_9EUKA</name>
<dbReference type="PANTHER" id="PTHR21532">
    <property type="entry name" value="PHOSPHODIESTERASE HL"/>
    <property type="match status" value="1"/>
</dbReference>
<evidence type="ECO:0000256" key="1">
    <source>
        <dbReference type="ARBA" id="ARBA00004138"/>
    </source>
</evidence>
<dbReference type="InterPro" id="IPR038888">
    <property type="entry name" value="CFAP36"/>
</dbReference>
<dbReference type="InterPro" id="IPR042541">
    <property type="entry name" value="BART_sf"/>
</dbReference>
<reference evidence="13" key="1">
    <citation type="journal article" date="2015" name="PLoS Genet.">
        <title>Genome Sequence and Transcriptome Analyses of Chrysochromulina tobin: Metabolic Tools for Enhanced Algal Fitness in the Prominent Order Prymnesiales (Haptophyceae).</title>
        <authorList>
            <person name="Hovde B.T."/>
            <person name="Deodato C.R."/>
            <person name="Hunsperger H.M."/>
            <person name="Ryken S.A."/>
            <person name="Yost W."/>
            <person name="Jha R.K."/>
            <person name="Patterson J."/>
            <person name="Monnat R.J. Jr."/>
            <person name="Barlow S.B."/>
            <person name="Starkenburg S.R."/>
            <person name="Cattolico R.A."/>
        </authorList>
    </citation>
    <scope>NUCLEOTIDE SEQUENCE</scope>
    <source>
        <strain evidence="13">CCMP291</strain>
    </source>
</reference>
<sequence length="477" mass="51736">MATEDSVWLFDAVTGFLRSPDWAVPVWNFIDDNCIVFDSDEENKLAYHDIFNAFREMVESLLEMFLSDMGKTMEAFVKLCAEFATTDVGKDVLEQILAVDDYSSFKQMMVKRNMELELESMRQLQVLSEQVKAGEVATEEVDEDASFEAQLQAALAASMKDLQNVGFSTDISAEEISRMADEAEDADLRMALALSLQIEKVREEKEKAEDASPSSSADAPSLPQHRQEAPPAAAKEGVLAEVAPASPSQTSLADAPSLTAPARRAPPPPKPASKPPMAALAPIQHPPIQRTEDQQLRAERAIAVAQKAAARAAEVRERDFQEREEREEKEPTAPPAGSSISQAEMRARAEHLRKQRDLILAKRKADREGALGKPSDWVSAAPGAAAEPAPAQTSGSALNLTLRAAGYSSAADGKGGLPEGVDSNRAALSRALASSMKASLVGGDASTLELQQRIDTHQRKADLERIKEQLKADAKDF</sequence>
<keyword evidence="13" id="KW-1185">Reference proteome</keyword>
<gene>
    <name evidence="12" type="ORF">Ctob_007049</name>
</gene>
<dbReference type="Gene3D" id="1.20.1520.10">
    <property type="entry name" value="ADP-ribosylation factor-like 2-binding protein, domain"/>
    <property type="match status" value="1"/>
</dbReference>
<comment type="subcellular location">
    <subcellularLocation>
        <location evidence="1">Cell projection</location>
        <location evidence="1">Cilium</location>
    </subcellularLocation>
    <subcellularLocation>
        <location evidence="2">Cytoplasm</location>
    </subcellularLocation>
</comment>
<keyword evidence="6" id="KW-0175">Coiled coil</keyword>
<proteinExistence type="inferred from homology"/>
<dbReference type="OrthoDB" id="272687at2759"/>
<evidence type="ECO:0000259" key="11">
    <source>
        <dbReference type="Pfam" id="PF11527"/>
    </source>
</evidence>
<comment type="similarity">
    <text evidence="3">Belongs to the CFAP36 family.</text>
</comment>
<feature type="compositionally biased region" description="Basic and acidic residues" evidence="10">
    <location>
        <begin position="313"/>
        <end position="331"/>
    </location>
</feature>
<feature type="domain" description="BART" evidence="11">
    <location>
        <begin position="6"/>
        <end position="117"/>
    </location>
</feature>
<evidence type="ECO:0000256" key="5">
    <source>
        <dbReference type="ARBA" id="ARBA00022490"/>
    </source>
</evidence>
<feature type="compositionally biased region" description="Pro residues" evidence="10">
    <location>
        <begin position="264"/>
        <end position="274"/>
    </location>
</feature>
<dbReference type="SMART" id="SM00726">
    <property type="entry name" value="UIM"/>
    <property type="match status" value="2"/>
</dbReference>
<dbReference type="EMBL" id="JWZX01002058">
    <property type="protein sequence ID" value="KOO31242.1"/>
    <property type="molecule type" value="Genomic_DNA"/>
</dbReference>